<accession>A0AAU9TCR2</accession>
<feature type="coiled-coil region" evidence="1">
    <location>
        <begin position="32"/>
        <end position="59"/>
    </location>
</feature>
<evidence type="ECO:0000313" key="3">
    <source>
        <dbReference type="Proteomes" id="UP000836841"/>
    </source>
</evidence>
<gene>
    <name evidence="2" type="ORF">TAV2_LOCUS26348</name>
</gene>
<name>A0AAU9TCR2_THLAR</name>
<comment type="caution">
    <text evidence="2">The sequence shown here is derived from an EMBL/GenBank/DDBJ whole genome shotgun (WGS) entry which is preliminary data.</text>
</comment>
<organism evidence="2 3">
    <name type="scientific">Thlaspi arvense</name>
    <name type="common">Field penny-cress</name>
    <dbReference type="NCBI Taxonomy" id="13288"/>
    <lineage>
        <taxon>Eukaryota</taxon>
        <taxon>Viridiplantae</taxon>
        <taxon>Streptophyta</taxon>
        <taxon>Embryophyta</taxon>
        <taxon>Tracheophyta</taxon>
        <taxon>Spermatophyta</taxon>
        <taxon>Magnoliopsida</taxon>
        <taxon>eudicotyledons</taxon>
        <taxon>Gunneridae</taxon>
        <taxon>Pentapetalae</taxon>
        <taxon>rosids</taxon>
        <taxon>malvids</taxon>
        <taxon>Brassicales</taxon>
        <taxon>Brassicaceae</taxon>
        <taxon>Thlaspideae</taxon>
        <taxon>Thlaspi</taxon>
    </lineage>
</organism>
<reference evidence="2 3" key="1">
    <citation type="submission" date="2022-03" db="EMBL/GenBank/DDBJ databases">
        <authorList>
            <person name="Nunn A."/>
            <person name="Chopra R."/>
            <person name="Nunn A."/>
            <person name="Contreras Garrido A."/>
        </authorList>
    </citation>
    <scope>NUCLEOTIDE SEQUENCE [LARGE SCALE GENOMIC DNA]</scope>
</reference>
<dbReference type="GO" id="GO:0040008">
    <property type="term" value="P:regulation of growth"/>
    <property type="evidence" value="ECO:0007669"/>
    <property type="project" value="InterPro"/>
</dbReference>
<dbReference type="Proteomes" id="UP000836841">
    <property type="component" value="Unassembled WGS sequence"/>
</dbReference>
<dbReference type="PANTHER" id="PTHR47490:SF2">
    <property type="entry name" value="PROTEIN BLISTER"/>
    <property type="match status" value="1"/>
</dbReference>
<evidence type="ECO:0000256" key="1">
    <source>
        <dbReference type="SAM" id="Coils"/>
    </source>
</evidence>
<dbReference type="PANTHER" id="PTHR47490">
    <property type="entry name" value="PROTEIN BLISTER"/>
    <property type="match status" value="1"/>
</dbReference>
<dbReference type="InterPro" id="IPR044194">
    <property type="entry name" value="BLISTER"/>
</dbReference>
<dbReference type="EMBL" id="CAJVSB020000944">
    <property type="protein sequence ID" value="CAH2080646.1"/>
    <property type="molecule type" value="Genomic_DNA"/>
</dbReference>
<proteinExistence type="predicted"/>
<sequence length="104" mass="12023">MHTTAQSLEVMPPLTLEKQELMQALLAESSESSKLKEMNKELSQKLEVQTQRLELLTAQSMANENIHPGHQIFAVCRTILHMQMKEMRYACLSVFQFFRTETIP</sequence>
<keyword evidence="3" id="KW-1185">Reference proteome</keyword>
<protein>
    <submittedName>
        <fullName evidence="2">Uncharacterized protein</fullName>
    </submittedName>
</protein>
<evidence type="ECO:0000313" key="2">
    <source>
        <dbReference type="EMBL" id="CAH2080646.1"/>
    </source>
</evidence>
<dbReference type="AlphaFoldDB" id="A0AAU9TCR2"/>
<keyword evidence="1" id="KW-0175">Coiled coil</keyword>